<dbReference type="STRING" id="589385.SAMN05421504_109107"/>
<protein>
    <submittedName>
        <fullName evidence="2">Methyltransferase domain-containing protein</fullName>
    </submittedName>
</protein>
<dbReference type="GO" id="GO:0008168">
    <property type="term" value="F:methyltransferase activity"/>
    <property type="evidence" value="ECO:0007669"/>
    <property type="project" value="UniProtKB-KW"/>
</dbReference>
<evidence type="ECO:0000313" key="3">
    <source>
        <dbReference type="Proteomes" id="UP000199515"/>
    </source>
</evidence>
<feature type="domain" description="Methyltransferase" evidence="1">
    <location>
        <begin position="24"/>
        <end position="114"/>
    </location>
</feature>
<gene>
    <name evidence="2" type="ORF">SAMN05421504_109107</name>
</gene>
<dbReference type="Proteomes" id="UP000199515">
    <property type="component" value="Unassembled WGS sequence"/>
</dbReference>
<dbReference type="OrthoDB" id="9791837at2"/>
<evidence type="ECO:0000313" key="2">
    <source>
        <dbReference type="EMBL" id="SDZ08230.1"/>
    </source>
</evidence>
<dbReference type="EMBL" id="FNON01000009">
    <property type="protein sequence ID" value="SDZ08230.1"/>
    <property type="molecule type" value="Genomic_DNA"/>
</dbReference>
<name>A0A1H3Q4S1_9PSEU</name>
<dbReference type="SUPFAM" id="SSF53335">
    <property type="entry name" value="S-adenosyl-L-methionine-dependent methyltransferases"/>
    <property type="match status" value="1"/>
</dbReference>
<sequence>MAGRERVGQDSILTALPGLSGKSVLVVGCGDGHYPRLFRRAGASRVMGVDGSQELIAIAQRAEERDPLGISYEVHATARLPRMGVFDFVTVAWPAGSSDIDAIVARLSPNLKPGARLVILSPLPELEAAFARAGYRVLESDQDLLVLGL</sequence>
<proteinExistence type="predicted"/>
<keyword evidence="2" id="KW-0489">Methyltransferase</keyword>
<dbReference type="RefSeq" id="WP_091296263.1">
    <property type="nucleotide sequence ID" value="NZ_FNON01000009.1"/>
</dbReference>
<keyword evidence="2" id="KW-0808">Transferase</keyword>
<dbReference type="CDD" id="cd02440">
    <property type="entry name" value="AdoMet_MTases"/>
    <property type="match status" value="1"/>
</dbReference>
<reference evidence="2 3" key="1">
    <citation type="submission" date="2016-10" db="EMBL/GenBank/DDBJ databases">
        <authorList>
            <person name="de Groot N.N."/>
        </authorList>
    </citation>
    <scope>NUCLEOTIDE SEQUENCE [LARGE SCALE GENOMIC DNA]</scope>
    <source>
        <strain evidence="2 3">CPCC 202699</strain>
    </source>
</reference>
<dbReference type="Pfam" id="PF13649">
    <property type="entry name" value="Methyltransf_25"/>
    <property type="match status" value="1"/>
</dbReference>
<accession>A0A1H3Q4S1</accession>
<dbReference type="InterPro" id="IPR029063">
    <property type="entry name" value="SAM-dependent_MTases_sf"/>
</dbReference>
<evidence type="ECO:0000259" key="1">
    <source>
        <dbReference type="Pfam" id="PF13649"/>
    </source>
</evidence>
<dbReference type="GO" id="GO:0032259">
    <property type="term" value="P:methylation"/>
    <property type="evidence" value="ECO:0007669"/>
    <property type="project" value="UniProtKB-KW"/>
</dbReference>
<organism evidence="2 3">
    <name type="scientific">Amycolatopsis xylanica</name>
    <dbReference type="NCBI Taxonomy" id="589385"/>
    <lineage>
        <taxon>Bacteria</taxon>
        <taxon>Bacillati</taxon>
        <taxon>Actinomycetota</taxon>
        <taxon>Actinomycetes</taxon>
        <taxon>Pseudonocardiales</taxon>
        <taxon>Pseudonocardiaceae</taxon>
        <taxon>Amycolatopsis</taxon>
    </lineage>
</organism>
<dbReference type="InterPro" id="IPR041698">
    <property type="entry name" value="Methyltransf_25"/>
</dbReference>
<dbReference type="Gene3D" id="3.40.50.150">
    <property type="entry name" value="Vaccinia Virus protein VP39"/>
    <property type="match status" value="1"/>
</dbReference>
<dbReference type="AlphaFoldDB" id="A0A1H3Q4S1"/>
<keyword evidence="3" id="KW-1185">Reference proteome</keyword>